<dbReference type="InterPro" id="IPR015813">
    <property type="entry name" value="Pyrv/PenolPyrv_kinase-like_dom"/>
</dbReference>
<proteinExistence type="predicted"/>
<comment type="caution">
    <text evidence="5">The sequence shown here is derived from an EMBL/GenBank/DDBJ whole genome shotgun (WGS) entry which is preliminary data.</text>
</comment>
<dbReference type="PIRSF" id="PIRSF015582">
    <property type="entry name" value="Cit_lyase_B"/>
    <property type="match status" value="1"/>
</dbReference>
<dbReference type="GO" id="GO:0000287">
    <property type="term" value="F:magnesium ion binding"/>
    <property type="evidence" value="ECO:0007669"/>
    <property type="project" value="TreeGrafter"/>
</dbReference>
<dbReference type="InterPro" id="IPR011206">
    <property type="entry name" value="Citrate_lyase_beta/mcl1/mcl2"/>
</dbReference>
<dbReference type="InterPro" id="IPR040442">
    <property type="entry name" value="Pyrv_kinase-like_dom_sf"/>
</dbReference>
<dbReference type="EMBL" id="BARS01008505">
    <property type="protein sequence ID" value="GAF79752.1"/>
    <property type="molecule type" value="Genomic_DNA"/>
</dbReference>
<name>X0SUZ0_9ZZZZ</name>
<comment type="cofactor">
    <cofactor evidence="1">
        <name>Mg(2+)</name>
        <dbReference type="ChEBI" id="CHEBI:18420"/>
    </cofactor>
</comment>
<keyword evidence="3" id="KW-0460">Magnesium</keyword>
<reference evidence="5" key="1">
    <citation type="journal article" date="2014" name="Front. Microbiol.">
        <title>High frequency of phylogenetically diverse reductive dehalogenase-homologous genes in deep subseafloor sedimentary metagenomes.</title>
        <authorList>
            <person name="Kawai M."/>
            <person name="Futagami T."/>
            <person name="Toyoda A."/>
            <person name="Takaki Y."/>
            <person name="Nishi S."/>
            <person name="Hori S."/>
            <person name="Arai W."/>
            <person name="Tsubouchi T."/>
            <person name="Morono Y."/>
            <person name="Uchiyama I."/>
            <person name="Ito T."/>
            <person name="Fujiyama A."/>
            <person name="Inagaki F."/>
            <person name="Takami H."/>
        </authorList>
    </citation>
    <scope>NUCLEOTIDE SEQUENCE</scope>
    <source>
        <strain evidence="5">Expedition CK06-06</strain>
    </source>
</reference>
<keyword evidence="2" id="KW-0479">Metal-binding</keyword>
<evidence type="ECO:0000256" key="3">
    <source>
        <dbReference type="ARBA" id="ARBA00022842"/>
    </source>
</evidence>
<evidence type="ECO:0000259" key="4">
    <source>
        <dbReference type="Pfam" id="PF03328"/>
    </source>
</evidence>
<dbReference type="Gene3D" id="3.20.20.60">
    <property type="entry name" value="Phosphoenolpyruvate-binding domains"/>
    <property type="match status" value="1"/>
</dbReference>
<evidence type="ECO:0000256" key="2">
    <source>
        <dbReference type="ARBA" id="ARBA00022723"/>
    </source>
</evidence>
<dbReference type="PANTHER" id="PTHR32308:SF0">
    <property type="entry name" value="HPCH_HPAI ALDOLASE_CITRATE LYASE DOMAIN-CONTAINING PROTEIN"/>
    <property type="match status" value="1"/>
</dbReference>
<dbReference type="AlphaFoldDB" id="X0SUZ0"/>
<dbReference type="Pfam" id="PF03328">
    <property type="entry name" value="HpcH_HpaI"/>
    <property type="match status" value="1"/>
</dbReference>
<sequence length="296" mass="32659">MPIPIIRTALFVPGNRPDRIEKAFNTEADVIIIDLEDAVPLSEKETSRSKVREKVAQYADRMMLIRINALGSPFIKGDLEEAVVQGVNGIILPKVEKPDDIHEINSLLCAVEKKRAIPDGSIRLFPLIESAAAVQHVYEILSFKAKPERIYTAAFGAADYTLDMGIEMTMQGTELFYARSRISIACRAAEIAPPIDTPFMIDLNDIEALISDAKRAKELGFQGKLVIHPKQIEPCNRIFSPTPEEIARAEKIIQAFEEAEAAGMAAIQVEGKFIDYAVVKKSRDILALAAVISKKG</sequence>
<evidence type="ECO:0000256" key="1">
    <source>
        <dbReference type="ARBA" id="ARBA00001946"/>
    </source>
</evidence>
<gene>
    <name evidence="5" type="ORF">S01H1_16197</name>
</gene>
<organism evidence="5">
    <name type="scientific">marine sediment metagenome</name>
    <dbReference type="NCBI Taxonomy" id="412755"/>
    <lineage>
        <taxon>unclassified sequences</taxon>
        <taxon>metagenomes</taxon>
        <taxon>ecological metagenomes</taxon>
    </lineage>
</organism>
<dbReference type="SUPFAM" id="SSF51621">
    <property type="entry name" value="Phosphoenolpyruvate/pyruvate domain"/>
    <property type="match status" value="1"/>
</dbReference>
<dbReference type="GO" id="GO:0006107">
    <property type="term" value="P:oxaloacetate metabolic process"/>
    <property type="evidence" value="ECO:0007669"/>
    <property type="project" value="TreeGrafter"/>
</dbReference>
<feature type="domain" description="HpcH/HpaI aldolase/citrate lyase" evidence="4">
    <location>
        <begin position="7"/>
        <end position="229"/>
    </location>
</feature>
<dbReference type="GO" id="GO:0003824">
    <property type="term" value="F:catalytic activity"/>
    <property type="evidence" value="ECO:0007669"/>
    <property type="project" value="InterPro"/>
</dbReference>
<evidence type="ECO:0000313" key="5">
    <source>
        <dbReference type="EMBL" id="GAF79752.1"/>
    </source>
</evidence>
<dbReference type="PANTHER" id="PTHR32308">
    <property type="entry name" value="LYASE BETA SUBUNIT, PUTATIVE (AFU_ORTHOLOGUE AFUA_4G13030)-RELATED"/>
    <property type="match status" value="1"/>
</dbReference>
<accession>X0SUZ0</accession>
<dbReference type="InterPro" id="IPR005000">
    <property type="entry name" value="Aldolase/citrate-lyase_domain"/>
</dbReference>
<protein>
    <recommendedName>
        <fullName evidence="4">HpcH/HpaI aldolase/citrate lyase domain-containing protein</fullName>
    </recommendedName>
</protein>